<accession>A0A1B6LVD2</accession>
<gene>
    <name evidence="2" type="ORF">g.17801</name>
    <name evidence="1" type="ORF">g.17803</name>
</gene>
<feature type="non-terminal residue" evidence="1">
    <location>
        <position position="1"/>
    </location>
</feature>
<evidence type="ECO:0000313" key="1">
    <source>
        <dbReference type="EMBL" id="JAT27615.1"/>
    </source>
</evidence>
<reference evidence="1" key="1">
    <citation type="submission" date="2015-11" db="EMBL/GenBank/DDBJ databases">
        <title>De novo transcriptome assembly of four potential Pierce s Disease insect vectors from Arizona vineyards.</title>
        <authorList>
            <person name="Tassone E.E."/>
        </authorList>
    </citation>
    <scope>NUCLEOTIDE SEQUENCE</scope>
</reference>
<evidence type="ECO:0000313" key="2">
    <source>
        <dbReference type="EMBL" id="JAT29131.1"/>
    </source>
</evidence>
<dbReference type="AlphaFoldDB" id="A0A1B6LVD2"/>
<proteinExistence type="predicted"/>
<dbReference type="EMBL" id="GEBQ01012362">
    <property type="protein sequence ID" value="JAT27615.1"/>
    <property type="molecule type" value="Transcribed_RNA"/>
</dbReference>
<organism evidence="1">
    <name type="scientific">Graphocephala atropunctata</name>
    <dbReference type="NCBI Taxonomy" id="36148"/>
    <lineage>
        <taxon>Eukaryota</taxon>
        <taxon>Metazoa</taxon>
        <taxon>Ecdysozoa</taxon>
        <taxon>Arthropoda</taxon>
        <taxon>Hexapoda</taxon>
        <taxon>Insecta</taxon>
        <taxon>Pterygota</taxon>
        <taxon>Neoptera</taxon>
        <taxon>Paraneoptera</taxon>
        <taxon>Hemiptera</taxon>
        <taxon>Auchenorrhyncha</taxon>
        <taxon>Membracoidea</taxon>
        <taxon>Cicadellidae</taxon>
        <taxon>Cicadellinae</taxon>
        <taxon>Cicadellini</taxon>
        <taxon>Graphocephala</taxon>
    </lineage>
</organism>
<dbReference type="EMBL" id="GEBQ01010846">
    <property type="protein sequence ID" value="JAT29131.1"/>
    <property type="molecule type" value="Transcribed_RNA"/>
</dbReference>
<name>A0A1B6LVD2_9HEMI</name>
<sequence length="120" mass="12652">VTERTGRVAVTERTGRVAVTERTGRAAVIERIGRAAGRGVADHVVAARTEGLELTVEVQEEAVGEGVAVATLAVETEETANNITCLAKFSVMSSETDSASIKGRRKTDVLLLLGRLFSQG</sequence>
<protein>
    <submittedName>
        <fullName evidence="1">Uncharacterized protein</fullName>
    </submittedName>
</protein>